<comment type="caution">
    <text evidence="1">The sequence shown here is derived from an EMBL/GenBank/DDBJ whole genome shotgun (WGS) entry which is preliminary data.</text>
</comment>
<dbReference type="EMBL" id="JABTTQ020003094">
    <property type="protein sequence ID" value="KAK6120154.1"/>
    <property type="molecule type" value="Genomic_DNA"/>
</dbReference>
<name>A0ABR0UCA4_REHGL</name>
<gene>
    <name evidence="1" type="ORF">DH2020_046060</name>
</gene>
<dbReference type="InterPro" id="IPR008480">
    <property type="entry name" value="DUF761_pln"/>
</dbReference>
<sequence>MSKKSSHIARRAWNILRLALLWARKGGLFRNRHRLAISLSVFSKLTRKLTHSHHEPRGALAYGDREFSFDETPIFHVKMHRPSSMRFKLPHIPCIIKPQVDFDYDYDEEFMCADRELCCDSGDRLERTNFFNDDEDEEMDGDCDEGIDLKAEEFIAKFYEQMKLQRQISYLQYNDMLNRGAS</sequence>
<protein>
    <recommendedName>
        <fullName evidence="3">Cotton fiber protein</fullName>
    </recommendedName>
</protein>
<dbReference type="Proteomes" id="UP001318860">
    <property type="component" value="Unassembled WGS sequence"/>
</dbReference>
<evidence type="ECO:0008006" key="3">
    <source>
        <dbReference type="Google" id="ProtNLM"/>
    </source>
</evidence>
<proteinExistence type="predicted"/>
<accession>A0ABR0UCA4</accession>
<evidence type="ECO:0000313" key="2">
    <source>
        <dbReference type="Proteomes" id="UP001318860"/>
    </source>
</evidence>
<dbReference type="Pfam" id="PF05553">
    <property type="entry name" value="DUF761"/>
    <property type="match status" value="1"/>
</dbReference>
<dbReference type="PANTHER" id="PTHR33265">
    <property type="entry name" value="AVR9/CF-9 RAPIDLY ELICITED PROTEIN-RELATED"/>
    <property type="match status" value="1"/>
</dbReference>
<evidence type="ECO:0000313" key="1">
    <source>
        <dbReference type="EMBL" id="KAK6120154.1"/>
    </source>
</evidence>
<dbReference type="PANTHER" id="PTHR33265:SF5">
    <property type="entry name" value="COTTON FIBER PROTEIN"/>
    <property type="match status" value="1"/>
</dbReference>
<keyword evidence="2" id="KW-1185">Reference proteome</keyword>
<organism evidence="1 2">
    <name type="scientific">Rehmannia glutinosa</name>
    <name type="common">Chinese foxglove</name>
    <dbReference type="NCBI Taxonomy" id="99300"/>
    <lineage>
        <taxon>Eukaryota</taxon>
        <taxon>Viridiplantae</taxon>
        <taxon>Streptophyta</taxon>
        <taxon>Embryophyta</taxon>
        <taxon>Tracheophyta</taxon>
        <taxon>Spermatophyta</taxon>
        <taxon>Magnoliopsida</taxon>
        <taxon>eudicotyledons</taxon>
        <taxon>Gunneridae</taxon>
        <taxon>Pentapetalae</taxon>
        <taxon>asterids</taxon>
        <taxon>lamiids</taxon>
        <taxon>Lamiales</taxon>
        <taxon>Orobanchaceae</taxon>
        <taxon>Rehmannieae</taxon>
        <taxon>Rehmannia</taxon>
    </lineage>
</organism>
<reference evidence="1 2" key="1">
    <citation type="journal article" date="2021" name="Comput. Struct. Biotechnol. J.">
        <title>De novo genome assembly of the potent medicinal plant Rehmannia glutinosa using nanopore technology.</title>
        <authorList>
            <person name="Ma L."/>
            <person name="Dong C."/>
            <person name="Song C."/>
            <person name="Wang X."/>
            <person name="Zheng X."/>
            <person name="Niu Y."/>
            <person name="Chen S."/>
            <person name="Feng W."/>
        </authorList>
    </citation>
    <scope>NUCLEOTIDE SEQUENCE [LARGE SCALE GENOMIC DNA]</scope>
    <source>
        <strain evidence="1">DH-2019</strain>
    </source>
</reference>